<proteinExistence type="predicted"/>
<dbReference type="EMBL" id="CM055094">
    <property type="protein sequence ID" value="KAJ7563323.1"/>
    <property type="molecule type" value="Genomic_DNA"/>
</dbReference>
<evidence type="ECO:0000313" key="1">
    <source>
        <dbReference type="EMBL" id="KAJ7563323.1"/>
    </source>
</evidence>
<comment type="caution">
    <text evidence="1">The sequence shown here is derived from an EMBL/GenBank/DDBJ whole genome shotgun (WGS) entry which is preliminary data.</text>
</comment>
<name>A0ACC2E9P7_DIPCM</name>
<evidence type="ECO:0000313" key="2">
    <source>
        <dbReference type="Proteomes" id="UP001162992"/>
    </source>
</evidence>
<sequence>MPLVRYELQNEYSLANLELFRAAPINDPNAIFEGVAMVGLVGVVRQLGNLAEFAAEVFHALHDEIMATATRSHELMSRVQQLEAEIPVMEKAFLSKSDRLTFAYSRGAEWHARICVRQNHCSEGDLPQFVRNSYEKCRGPPKFFLLDKFDIGDAGTCHKRYSDPSFFKTKWANSELKQAEKVREDRRARRMKKRNYCGNGKVRSGTFEPRPAARRVRYSSLSSDTWDSYSDISTPCSNFGVKAKVLQSCQQIFEGNSSQGLTGKNIYGMNGQKVWPSQKLQTLRELLLADEAFGPLRLSAKEIEAETLSGQYKSFEMFSELEQKVDETLEEDTVEDIVSEEDQFVDAMTTMDSETESESTGRTESISDLTENTRDLVDVLAMQCPSDDDSLDEKQDDISVQEMDHMFEHRLETVDMMFTELSYSTSPSHSSNYSTDKEEHFSIENEAQANNHFWYRDENFAKDVSGIKVRDEKIPPLPPVQMVSRPQNHPVAVASEQTNRLSKWQVRSTNNSSPAVTATAEVCRASPAHRLLPESTIHSKEQSSETSHEQDSVLRREECKSKKGFGTKPTLRERMTADIHFLERNRSLPKNSADAKIDCSKRRSQGSPPVSVSRSFKLHADKHCLAEISLYCTDDNGVSPKPPTLSDSSHSSSSTRGSPPSNILVDLGADAEPTNSPSAGSFSNASSPKSPIFSALDSPMSPINSFHLSASSKSGRSATSDMRLRSPILVPKLLSSPSLEGTPSPPPPLPSLKLSSKQTLHGEPGQFNKTLQAPPTPPPPPPPPPPRMISKLAQPASQAKQASRSVPRGPRNDDLIKSISMYDRSQLRKVSAEKRSPKPKVMDEREILLEQIRNKTFTLRRTAAEKHDAANRLNPDIINVAAILERANAIRQAFAGSDEEDTNEEWTEGQN</sequence>
<reference evidence="2" key="1">
    <citation type="journal article" date="2024" name="Proc. Natl. Acad. Sci. U.S.A.">
        <title>Extraordinary preservation of gene collinearity over three hundred million years revealed in homosporous lycophytes.</title>
        <authorList>
            <person name="Li C."/>
            <person name="Wickell D."/>
            <person name="Kuo L.Y."/>
            <person name="Chen X."/>
            <person name="Nie B."/>
            <person name="Liao X."/>
            <person name="Peng D."/>
            <person name="Ji J."/>
            <person name="Jenkins J."/>
            <person name="Williams M."/>
            <person name="Shu S."/>
            <person name="Plott C."/>
            <person name="Barry K."/>
            <person name="Rajasekar S."/>
            <person name="Grimwood J."/>
            <person name="Han X."/>
            <person name="Sun S."/>
            <person name="Hou Z."/>
            <person name="He W."/>
            <person name="Dai G."/>
            <person name="Sun C."/>
            <person name="Schmutz J."/>
            <person name="Leebens-Mack J.H."/>
            <person name="Li F.W."/>
            <person name="Wang L."/>
        </authorList>
    </citation>
    <scope>NUCLEOTIDE SEQUENCE [LARGE SCALE GENOMIC DNA]</scope>
    <source>
        <strain evidence="2">cv. PW_Plant_1</strain>
    </source>
</reference>
<accession>A0ACC2E9P7</accession>
<dbReference type="Proteomes" id="UP001162992">
    <property type="component" value="Chromosome 3"/>
</dbReference>
<organism evidence="1 2">
    <name type="scientific">Diphasiastrum complanatum</name>
    <name type="common">Issler's clubmoss</name>
    <name type="synonym">Lycopodium complanatum</name>
    <dbReference type="NCBI Taxonomy" id="34168"/>
    <lineage>
        <taxon>Eukaryota</taxon>
        <taxon>Viridiplantae</taxon>
        <taxon>Streptophyta</taxon>
        <taxon>Embryophyta</taxon>
        <taxon>Tracheophyta</taxon>
        <taxon>Lycopodiopsida</taxon>
        <taxon>Lycopodiales</taxon>
        <taxon>Lycopodiaceae</taxon>
        <taxon>Lycopodioideae</taxon>
        <taxon>Diphasiastrum</taxon>
    </lineage>
</organism>
<protein>
    <submittedName>
        <fullName evidence="1">Uncharacterized protein</fullName>
    </submittedName>
</protein>
<keyword evidence="2" id="KW-1185">Reference proteome</keyword>
<gene>
    <name evidence="1" type="ORF">O6H91_03G106100</name>
</gene>